<name>A0A6C0AE92_9ZZZZ</name>
<dbReference type="EMBL" id="MN740594">
    <property type="protein sequence ID" value="QHS78077.1"/>
    <property type="molecule type" value="Genomic_DNA"/>
</dbReference>
<dbReference type="AlphaFoldDB" id="A0A6C0AE92"/>
<accession>A0A6C0AE92</accession>
<proteinExistence type="predicted"/>
<organism evidence="1">
    <name type="scientific">viral metagenome</name>
    <dbReference type="NCBI Taxonomy" id="1070528"/>
    <lineage>
        <taxon>unclassified sequences</taxon>
        <taxon>metagenomes</taxon>
        <taxon>organismal metagenomes</taxon>
    </lineage>
</organism>
<reference evidence="1" key="1">
    <citation type="journal article" date="2020" name="Nature">
        <title>Giant virus diversity and host interactions through global metagenomics.</title>
        <authorList>
            <person name="Schulz F."/>
            <person name="Roux S."/>
            <person name="Paez-Espino D."/>
            <person name="Jungbluth S."/>
            <person name="Walsh D.A."/>
            <person name="Denef V.J."/>
            <person name="McMahon K.D."/>
            <person name="Konstantinidis K.T."/>
            <person name="Eloe-Fadrosh E.A."/>
            <person name="Kyrpides N.C."/>
            <person name="Woyke T."/>
        </authorList>
    </citation>
    <scope>NUCLEOTIDE SEQUENCE</scope>
    <source>
        <strain evidence="1">GVMAG-S-1021933-23</strain>
    </source>
</reference>
<protein>
    <submittedName>
        <fullName evidence="1">Uncharacterized protein</fullName>
    </submittedName>
</protein>
<sequence length="86" mass="10463">MSLIDLLSTDKNNVSINNFSENEIYLAKIYFEEELLSVDSYLHYCENRFDYDSLSTQEKDDIKKDIIEYTYKFKYYNDILKILYKK</sequence>
<evidence type="ECO:0000313" key="1">
    <source>
        <dbReference type="EMBL" id="QHS78077.1"/>
    </source>
</evidence>